<evidence type="ECO:0000313" key="11">
    <source>
        <dbReference type="EMBL" id="KAH9323872.1"/>
    </source>
</evidence>
<keyword evidence="12" id="KW-1185">Reference proteome</keyword>
<dbReference type="GO" id="GO:0006906">
    <property type="term" value="P:vesicle fusion"/>
    <property type="evidence" value="ECO:0007669"/>
    <property type="project" value="TreeGrafter"/>
</dbReference>
<dbReference type="GO" id="GO:0048278">
    <property type="term" value="P:vesicle docking"/>
    <property type="evidence" value="ECO:0007669"/>
    <property type="project" value="TreeGrafter"/>
</dbReference>
<dbReference type="PANTHER" id="PTHR19957">
    <property type="entry name" value="SYNTAXIN"/>
    <property type="match status" value="1"/>
</dbReference>
<evidence type="ECO:0000256" key="9">
    <source>
        <dbReference type="SAM" id="MobiDB-lite"/>
    </source>
</evidence>
<keyword evidence="4" id="KW-0653">Protein transport</keyword>
<sequence>HKMASRNRTALFKKYRIALRDVEKRSLSSSEPSTSGYGGSGSGPVIELSTAPFLQHGHKYTPLSTDDADKNRGDAVTIGLPPAWVDISEEIVTNMQRARSKIAVLAKTYAKALMPTFGDTTADQQAIKELTHEITHLLKRSEQMLQKLSGRGLSEDANVQKNVQRSLATDLQALSMEFRKQQQAYLQRLRQQKDGSDEVDIGMNLNDPKTRYEDDEFFDEAFSTQQLARIKKTEVLTAEREREIIQIVESVNQLQQIMKDLSTLVIDQCVSVDDNWVGQSEPKIHGQRQRPGDSTGLLSAAAHQQWKRRVSSLRPTGTPQEVATNASRVLQWAQGPVVQSLRAFQPLGQVGLDDVTSQSYVGNVDQWPNWPRVEYLDAITKVTGQLCLLGGDPCESIAGIGGPSLRSRQSAYQMPRELRRGLLHWRHKLARAQGEASGA</sequence>
<dbReference type="GO" id="GO:0000149">
    <property type="term" value="F:SNARE binding"/>
    <property type="evidence" value="ECO:0007669"/>
    <property type="project" value="TreeGrafter"/>
</dbReference>
<dbReference type="InterPro" id="IPR045242">
    <property type="entry name" value="Syntaxin"/>
</dbReference>
<dbReference type="Gene3D" id="1.20.58.70">
    <property type="match status" value="1"/>
</dbReference>
<evidence type="ECO:0000256" key="7">
    <source>
        <dbReference type="ARBA" id="ARBA00023054"/>
    </source>
</evidence>
<accession>A0AA38LK08</accession>
<evidence type="ECO:0000256" key="4">
    <source>
        <dbReference type="ARBA" id="ARBA00022927"/>
    </source>
</evidence>
<comment type="subcellular location">
    <subcellularLocation>
        <location evidence="1">Golgi apparatus membrane</location>
        <topology evidence="1">Single-pass type IV membrane protein</topology>
    </subcellularLocation>
</comment>
<dbReference type="SMART" id="SM00503">
    <property type="entry name" value="SynN"/>
    <property type="match status" value="1"/>
</dbReference>
<keyword evidence="3" id="KW-0812">Transmembrane</keyword>
<feature type="domain" description="Syntaxin N-terminal" evidence="10">
    <location>
        <begin position="75"/>
        <end position="190"/>
    </location>
</feature>
<dbReference type="GO" id="GO:0005484">
    <property type="term" value="F:SNAP receptor activity"/>
    <property type="evidence" value="ECO:0007669"/>
    <property type="project" value="TreeGrafter"/>
</dbReference>
<evidence type="ECO:0000259" key="10">
    <source>
        <dbReference type="SMART" id="SM00503"/>
    </source>
</evidence>
<dbReference type="PANTHER" id="PTHR19957:SF83">
    <property type="entry name" value="SYNTAXIN-16"/>
    <property type="match status" value="1"/>
</dbReference>
<proteinExistence type="predicted"/>
<evidence type="ECO:0000313" key="12">
    <source>
        <dbReference type="Proteomes" id="UP000824469"/>
    </source>
</evidence>
<gene>
    <name evidence="11" type="ORF">KI387_018511</name>
</gene>
<dbReference type="GO" id="GO:0031201">
    <property type="term" value="C:SNARE complex"/>
    <property type="evidence" value="ECO:0007669"/>
    <property type="project" value="TreeGrafter"/>
</dbReference>
<keyword evidence="8" id="KW-0472">Membrane</keyword>
<dbReference type="AlphaFoldDB" id="A0AA38LK08"/>
<dbReference type="GO" id="GO:0000139">
    <property type="term" value="C:Golgi membrane"/>
    <property type="evidence" value="ECO:0007669"/>
    <property type="project" value="UniProtKB-SubCell"/>
</dbReference>
<feature type="region of interest" description="Disordered" evidence="9">
    <location>
        <begin position="23"/>
        <end position="43"/>
    </location>
</feature>
<evidence type="ECO:0000256" key="3">
    <source>
        <dbReference type="ARBA" id="ARBA00022692"/>
    </source>
</evidence>
<reference evidence="11 12" key="1">
    <citation type="journal article" date="2021" name="Nat. Plants">
        <title>The Taxus genome provides insights into paclitaxel biosynthesis.</title>
        <authorList>
            <person name="Xiong X."/>
            <person name="Gou J."/>
            <person name="Liao Q."/>
            <person name="Li Y."/>
            <person name="Zhou Q."/>
            <person name="Bi G."/>
            <person name="Li C."/>
            <person name="Du R."/>
            <person name="Wang X."/>
            <person name="Sun T."/>
            <person name="Guo L."/>
            <person name="Liang H."/>
            <person name="Lu P."/>
            <person name="Wu Y."/>
            <person name="Zhang Z."/>
            <person name="Ro D.K."/>
            <person name="Shang Y."/>
            <person name="Huang S."/>
            <person name="Yan J."/>
        </authorList>
    </citation>
    <scope>NUCLEOTIDE SEQUENCE [LARGE SCALE GENOMIC DNA]</scope>
    <source>
        <strain evidence="11">Ta-2019</strain>
    </source>
</reference>
<feature type="non-terminal residue" evidence="11">
    <location>
        <position position="439"/>
    </location>
</feature>
<dbReference type="SUPFAM" id="SSF47661">
    <property type="entry name" value="t-snare proteins"/>
    <property type="match status" value="1"/>
</dbReference>
<keyword evidence="7" id="KW-0175">Coiled coil</keyword>
<dbReference type="Pfam" id="PF14523">
    <property type="entry name" value="Syntaxin_2"/>
    <property type="match status" value="1"/>
</dbReference>
<name>A0AA38LK08_TAXCH</name>
<organism evidence="11 12">
    <name type="scientific">Taxus chinensis</name>
    <name type="common">Chinese yew</name>
    <name type="synonym">Taxus wallichiana var. chinensis</name>
    <dbReference type="NCBI Taxonomy" id="29808"/>
    <lineage>
        <taxon>Eukaryota</taxon>
        <taxon>Viridiplantae</taxon>
        <taxon>Streptophyta</taxon>
        <taxon>Embryophyta</taxon>
        <taxon>Tracheophyta</taxon>
        <taxon>Spermatophyta</taxon>
        <taxon>Pinopsida</taxon>
        <taxon>Pinidae</taxon>
        <taxon>Conifers II</taxon>
        <taxon>Cupressales</taxon>
        <taxon>Taxaceae</taxon>
        <taxon>Taxus</taxon>
    </lineage>
</organism>
<keyword evidence="2" id="KW-0813">Transport</keyword>
<dbReference type="EMBL" id="JAHRHJ020000003">
    <property type="protein sequence ID" value="KAH9323872.1"/>
    <property type="molecule type" value="Genomic_DNA"/>
</dbReference>
<evidence type="ECO:0000256" key="5">
    <source>
        <dbReference type="ARBA" id="ARBA00022989"/>
    </source>
</evidence>
<evidence type="ECO:0000256" key="6">
    <source>
        <dbReference type="ARBA" id="ARBA00023034"/>
    </source>
</evidence>
<evidence type="ECO:0000256" key="2">
    <source>
        <dbReference type="ARBA" id="ARBA00022448"/>
    </source>
</evidence>
<evidence type="ECO:0000256" key="8">
    <source>
        <dbReference type="ARBA" id="ARBA00023136"/>
    </source>
</evidence>
<keyword evidence="6" id="KW-0333">Golgi apparatus</keyword>
<comment type="caution">
    <text evidence="11">The sequence shown here is derived from an EMBL/GenBank/DDBJ whole genome shotgun (WGS) entry which is preliminary data.</text>
</comment>
<dbReference type="InterPro" id="IPR010989">
    <property type="entry name" value="SNARE"/>
</dbReference>
<keyword evidence="5" id="KW-1133">Transmembrane helix</keyword>
<evidence type="ECO:0000256" key="1">
    <source>
        <dbReference type="ARBA" id="ARBA00004409"/>
    </source>
</evidence>
<dbReference type="Proteomes" id="UP000824469">
    <property type="component" value="Unassembled WGS sequence"/>
</dbReference>
<protein>
    <recommendedName>
        <fullName evidence="10">Syntaxin N-terminal domain-containing protein</fullName>
    </recommendedName>
</protein>
<dbReference type="InterPro" id="IPR006011">
    <property type="entry name" value="Syntaxin_N"/>
</dbReference>
<dbReference type="GO" id="GO:0006886">
    <property type="term" value="P:intracellular protein transport"/>
    <property type="evidence" value="ECO:0007669"/>
    <property type="project" value="TreeGrafter"/>
</dbReference>